<evidence type="ECO:0000313" key="3">
    <source>
        <dbReference type="Proteomes" id="UP000694845"/>
    </source>
</evidence>
<keyword evidence="2" id="KW-1133">Transmembrane helix</keyword>
<feature type="transmembrane region" description="Helical" evidence="2">
    <location>
        <begin position="59"/>
        <end position="81"/>
    </location>
</feature>
<evidence type="ECO:0000313" key="4">
    <source>
        <dbReference type="RefSeq" id="XP_022088898.1"/>
    </source>
</evidence>
<dbReference type="GeneID" id="110978305"/>
<feature type="region of interest" description="Disordered" evidence="1">
    <location>
        <begin position="1"/>
        <end position="23"/>
    </location>
</feature>
<feature type="transmembrane region" description="Helical" evidence="2">
    <location>
        <begin position="143"/>
        <end position="168"/>
    </location>
</feature>
<dbReference type="OrthoDB" id="10352187at2759"/>
<sequence>MAGPGETDQSQQGDATSTTTSFPPRSSLVKPIYVAGILQLILALSIGVVGMFASSKNCALSITWVYFFNSIWFIVSSSVGLSPSRRGAVALGMKEIKRTMKWYRMMCLVGLLMIFGFMTVELIGIFQEPKPARVEWNCMTMHLIILVVGFAALVVSMGGIAASTRLIIVFNRMQRQGYDNTFSAQSNTVSGSLGHTNYGMTPDMFILPEYSVDADLPPSYADVVSGKADGNECRSGIDAPDEPSSSNS</sequence>
<keyword evidence="3" id="KW-1185">Reference proteome</keyword>
<protein>
    <submittedName>
        <fullName evidence="4">Uncharacterized protein LOC110978305</fullName>
    </submittedName>
</protein>
<dbReference type="OMA" id="ARVEWNC"/>
<evidence type="ECO:0000256" key="1">
    <source>
        <dbReference type="SAM" id="MobiDB-lite"/>
    </source>
</evidence>
<dbReference type="Proteomes" id="UP000694845">
    <property type="component" value="Unplaced"/>
</dbReference>
<accession>A0A8B7Y6Q8</accession>
<reference evidence="4" key="1">
    <citation type="submission" date="2025-08" db="UniProtKB">
        <authorList>
            <consortium name="RefSeq"/>
        </authorList>
    </citation>
    <scope>IDENTIFICATION</scope>
</reference>
<dbReference type="KEGG" id="aplc:110978305"/>
<proteinExistence type="predicted"/>
<feature type="transmembrane region" description="Helical" evidence="2">
    <location>
        <begin position="32"/>
        <end position="53"/>
    </location>
</feature>
<gene>
    <name evidence="4" type="primary">LOC110978305</name>
</gene>
<feature type="region of interest" description="Disordered" evidence="1">
    <location>
        <begin position="225"/>
        <end position="248"/>
    </location>
</feature>
<name>A0A8B7Y6Q8_ACAPL</name>
<dbReference type="AlphaFoldDB" id="A0A8B7Y6Q8"/>
<feature type="transmembrane region" description="Helical" evidence="2">
    <location>
        <begin position="102"/>
        <end position="123"/>
    </location>
</feature>
<evidence type="ECO:0000256" key="2">
    <source>
        <dbReference type="SAM" id="Phobius"/>
    </source>
</evidence>
<keyword evidence="2" id="KW-0812">Transmembrane</keyword>
<keyword evidence="2" id="KW-0472">Membrane</keyword>
<organism evidence="3 4">
    <name type="scientific">Acanthaster planci</name>
    <name type="common">Crown-of-thorns starfish</name>
    <dbReference type="NCBI Taxonomy" id="133434"/>
    <lineage>
        <taxon>Eukaryota</taxon>
        <taxon>Metazoa</taxon>
        <taxon>Echinodermata</taxon>
        <taxon>Eleutherozoa</taxon>
        <taxon>Asterozoa</taxon>
        <taxon>Asteroidea</taxon>
        <taxon>Valvatacea</taxon>
        <taxon>Valvatida</taxon>
        <taxon>Acanthasteridae</taxon>
        <taxon>Acanthaster</taxon>
    </lineage>
</organism>
<dbReference type="RefSeq" id="XP_022088898.1">
    <property type="nucleotide sequence ID" value="XM_022233206.1"/>
</dbReference>